<reference evidence="4" key="1">
    <citation type="journal article" date="2021" name="PeerJ">
        <title>Extensive microbial diversity within the chicken gut microbiome revealed by metagenomics and culture.</title>
        <authorList>
            <person name="Gilroy R."/>
            <person name="Ravi A."/>
            <person name="Getino M."/>
            <person name="Pursley I."/>
            <person name="Horton D.L."/>
            <person name="Alikhan N.F."/>
            <person name="Baker D."/>
            <person name="Gharbi K."/>
            <person name="Hall N."/>
            <person name="Watson M."/>
            <person name="Adriaenssens E.M."/>
            <person name="Foster-Nyarko E."/>
            <person name="Jarju S."/>
            <person name="Secka A."/>
            <person name="Antonio M."/>
            <person name="Oren A."/>
            <person name="Chaudhuri R.R."/>
            <person name="La Ragione R."/>
            <person name="Hildebrand F."/>
            <person name="Pallen M.J."/>
        </authorList>
    </citation>
    <scope>NUCLEOTIDE SEQUENCE</scope>
    <source>
        <strain evidence="4">378</strain>
    </source>
</reference>
<sequence length="155" mass="17716">MTRRSMHKTKTVPAIRSLRDYLDEQDQLLDTVMRVLNKEYKAIKERRLAELDAISEEKSSCMLKLQANDQRLKLHPQADLLKTEFLPRVNAIKAKLTQCKQQNEVNGKLISLAMASNRRLSAVLMNARDKMSKNMTYTDKGNTVATGPLRVNTNV</sequence>
<keyword evidence="4" id="KW-0282">Flagellum</keyword>
<evidence type="ECO:0000256" key="1">
    <source>
        <dbReference type="ARBA" id="ARBA00002397"/>
    </source>
</evidence>
<dbReference type="EMBL" id="JAHLFE010000057">
    <property type="protein sequence ID" value="MBU3843818.1"/>
    <property type="molecule type" value="Genomic_DNA"/>
</dbReference>
<dbReference type="Gene3D" id="1.20.58.300">
    <property type="entry name" value="FlgN-like"/>
    <property type="match status" value="1"/>
</dbReference>
<comment type="similarity">
    <text evidence="2">Belongs to the FlgN family.</text>
</comment>
<name>A0A948TFJ8_9GAMM</name>
<protein>
    <submittedName>
        <fullName evidence="4">Flagellar protein FlgN</fullName>
    </submittedName>
</protein>
<comment type="caution">
    <text evidence="4">The sequence shown here is derived from an EMBL/GenBank/DDBJ whole genome shotgun (WGS) entry which is preliminary data.</text>
</comment>
<dbReference type="SUPFAM" id="SSF140566">
    <property type="entry name" value="FlgN-like"/>
    <property type="match status" value="1"/>
</dbReference>
<keyword evidence="3" id="KW-1005">Bacterial flagellum biogenesis</keyword>
<keyword evidence="4" id="KW-0969">Cilium</keyword>
<keyword evidence="4" id="KW-0966">Cell projection</keyword>
<evidence type="ECO:0000256" key="3">
    <source>
        <dbReference type="ARBA" id="ARBA00022795"/>
    </source>
</evidence>
<organism evidence="4 5">
    <name type="scientific">Candidatus Anaerobiospirillum pullicola</name>
    <dbReference type="NCBI Taxonomy" id="2838451"/>
    <lineage>
        <taxon>Bacteria</taxon>
        <taxon>Pseudomonadati</taxon>
        <taxon>Pseudomonadota</taxon>
        <taxon>Gammaproteobacteria</taxon>
        <taxon>Aeromonadales</taxon>
        <taxon>Succinivibrionaceae</taxon>
        <taxon>Anaerobiospirillum</taxon>
    </lineage>
</organism>
<gene>
    <name evidence="4" type="ORF">H9847_02945</name>
</gene>
<dbReference type="AlphaFoldDB" id="A0A948TFJ8"/>
<dbReference type="GO" id="GO:0044780">
    <property type="term" value="P:bacterial-type flagellum assembly"/>
    <property type="evidence" value="ECO:0007669"/>
    <property type="project" value="InterPro"/>
</dbReference>
<dbReference type="InterPro" id="IPR036679">
    <property type="entry name" value="FlgN-like_sf"/>
</dbReference>
<evidence type="ECO:0000256" key="2">
    <source>
        <dbReference type="ARBA" id="ARBA00007703"/>
    </source>
</evidence>
<dbReference type="InterPro" id="IPR007809">
    <property type="entry name" value="FlgN-like"/>
</dbReference>
<accession>A0A948TFJ8</accession>
<reference evidence="4" key="2">
    <citation type="submission" date="2021-04" db="EMBL/GenBank/DDBJ databases">
        <authorList>
            <person name="Gilroy R."/>
        </authorList>
    </citation>
    <scope>NUCLEOTIDE SEQUENCE</scope>
    <source>
        <strain evidence="4">378</strain>
    </source>
</reference>
<dbReference type="Pfam" id="PF05130">
    <property type="entry name" value="FlgN"/>
    <property type="match status" value="1"/>
</dbReference>
<evidence type="ECO:0000313" key="4">
    <source>
        <dbReference type="EMBL" id="MBU3843818.1"/>
    </source>
</evidence>
<comment type="function">
    <text evidence="1">Required for the efficient initiation of filament assembly.</text>
</comment>
<evidence type="ECO:0000313" key="5">
    <source>
        <dbReference type="Proteomes" id="UP000733611"/>
    </source>
</evidence>
<proteinExistence type="inferred from homology"/>
<dbReference type="Proteomes" id="UP000733611">
    <property type="component" value="Unassembled WGS sequence"/>
</dbReference>